<dbReference type="EMBL" id="JAFMPP010000022">
    <property type="protein sequence ID" value="MBO0664458.1"/>
    <property type="molecule type" value="Genomic_DNA"/>
</dbReference>
<comment type="caution">
    <text evidence="1">The sequence shown here is derived from an EMBL/GenBank/DDBJ whole genome shotgun (WGS) entry which is preliminary data.</text>
</comment>
<keyword evidence="2" id="KW-1185">Reference proteome</keyword>
<organism evidence="1 2">
    <name type="scientific">Jiella flava</name>
    <dbReference type="NCBI Taxonomy" id="2816857"/>
    <lineage>
        <taxon>Bacteria</taxon>
        <taxon>Pseudomonadati</taxon>
        <taxon>Pseudomonadota</taxon>
        <taxon>Alphaproteobacteria</taxon>
        <taxon>Hyphomicrobiales</taxon>
        <taxon>Aurantimonadaceae</taxon>
        <taxon>Jiella</taxon>
    </lineage>
</organism>
<dbReference type="RefSeq" id="WP_207259372.1">
    <property type="nucleotide sequence ID" value="NZ_JAFMPP010000022.1"/>
</dbReference>
<sequence length="169" mass="17875">MNEDQLIKIASNAEGGSQSFQDRTSPRLKIVNFFLKLTDTMPAISSAYAYSNSHSEVTVGLAVSQTVSAPRERAGPPDELRASLAGSLRSPLINEAYIEKLKAMAEERAANARTLSNRASLGDASARAAMAMVTAASTEPAGDLNAAQTTISSQMVAAHQAIEAYRDNS</sequence>
<proteinExistence type="predicted"/>
<accession>A0A939JTX2</accession>
<gene>
    <name evidence="1" type="ORF">J1C48_17935</name>
</gene>
<protein>
    <submittedName>
        <fullName evidence="1">Uncharacterized protein</fullName>
    </submittedName>
</protein>
<evidence type="ECO:0000313" key="1">
    <source>
        <dbReference type="EMBL" id="MBO0664458.1"/>
    </source>
</evidence>
<dbReference type="Proteomes" id="UP000664122">
    <property type="component" value="Unassembled WGS sequence"/>
</dbReference>
<reference evidence="1" key="1">
    <citation type="submission" date="2021-03" db="EMBL/GenBank/DDBJ databases">
        <title>Whole genome sequence of Jiella sp. CQZ9-1.</title>
        <authorList>
            <person name="Tuo L."/>
        </authorList>
    </citation>
    <scope>NUCLEOTIDE SEQUENCE</scope>
    <source>
        <strain evidence="1">CQZ9-1</strain>
    </source>
</reference>
<dbReference type="AlphaFoldDB" id="A0A939JTX2"/>
<name>A0A939JTX2_9HYPH</name>
<evidence type="ECO:0000313" key="2">
    <source>
        <dbReference type="Proteomes" id="UP000664122"/>
    </source>
</evidence>